<evidence type="ECO:0000256" key="14">
    <source>
        <dbReference type="ARBA" id="ARBA00023170"/>
    </source>
</evidence>
<dbReference type="FunFam" id="3.30.200.20:FF:000214">
    <property type="entry name" value="WAK1-OsWAK receptor-like cytoplasmic kinase (OsWAK-RLCK)"/>
    <property type="match status" value="1"/>
</dbReference>
<evidence type="ECO:0000256" key="18">
    <source>
        <dbReference type="PROSITE-ProRule" id="PRU10141"/>
    </source>
</evidence>
<feature type="signal peptide" evidence="20">
    <location>
        <begin position="1"/>
        <end position="19"/>
    </location>
</feature>
<protein>
    <recommendedName>
        <fullName evidence="2">non-specific serine/threonine protein kinase</fullName>
        <ecNumber evidence="2">2.7.11.1</ecNumber>
    </recommendedName>
</protein>
<evidence type="ECO:0000313" key="22">
    <source>
        <dbReference type="EMBL" id="VAH71648.1"/>
    </source>
</evidence>
<evidence type="ECO:0000256" key="4">
    <source>
        <dbReference type="ARBA" id="ARBA00022527"/>
    </source>
</evidence>
<evidence type="ECO:0000256" key="7">
    <source>
        <dbReference type="ARBA" id="ARBA00022692"/>
    </source>
</evidence>
<dbReference type="GO" id="GO:0004674">
    <property type="term" value="F:protein serine/threonine kinase activity"/>
    <property type="evidence" value="ECO:0007669"/>
    <property type="project" value="UniProtKB-KW"/>
</dbReference>
<evidence type="ECO:0000256" key="16">
    <source>
        <dbReference type="ARBA" id="ARBA00047899"/>
    </source>
</evidence>
<keyword evidence="14" id="KW-0675">Receptor</keyword>
<proteinExistence type="predicted"/>
<keyword evidence="13 19" id="KW-0472">Membrane</keyword>
<evidence type="ECO:0000313" key="23">
    <source>
        <dbReference type="Proteomes" id="UP000324705"/>
    </source>
</evidence>
<dbReference type="GO" id="GO:0005886">
    <property type="term" value="C:plasma membrane"/>
    <property type="evidence" value="ECO:0007669"/>
    <property type="project" value="UniProtKB-SubCell"/>
</dbReference>
<keyword evidence="3" id="KW-1003">Cell membrane</keyword>
<dbReference type="InterPro" id="IPR008271">
    <property type="entry name" value="Ser/Thr_kinase_AS"/>
</dbReference>
<evidence type="ECO:0000256" key="19">
    <source>
        <dbReference type="SAM" id="Phobius"/>
    </source>
</evidence>
<evidence type="ECO:0000256" key="11">
    <source>
        <dbReference type="ARBA" id="ARBA00022840"/>
    </source>
</evidence>
<dbReference type="SMART" id="SM00220">
    <property type="entry name" value="S_TKc"/>
    <property type="match status" value="1"/>
</dbReference>
<feature type="domain" description="Protein kinase" evidence="21">
    <location>
        <begin position="309"/>
        <end position="584"/>
    </location>
</feature>
<organism evidence="22 23">
    <name type="scientific">Triticum turgidum subsp. durum</name>
    <name type="common">Durum wheat</name>
    <name type="synonym">Triticum durum</name>
    <dbReference type="NCBI Taxonomy" id="4567"/>
    <lineage>
        <taxon>Eukaryota</taxon>
        <taxon>Viridiplantae</taxon>
        <taxon>Streptophyta</taxon>
        <taxon>Embryophyta</taxon>
        <taxon>Tracheophyta</taxon>
        <taxon>Spermatophyta</taxon>
        <taxon>Magnoliopsida</taxon>
        <taxon>Liliopsida</taxon>
        <taxon>Poales</taxon>
        <taxon>Poaceae</taxon>
        <taxon>BOP clade</taxon>
        <taxon>Pooideae</taxon>
        <taxon>Triticodae</taxon>
        <taxon>Triticeae</taxon>
        <taxon>Triticinae</taxon>
        <taxon>Triticum</taxon>
    </lineage>
</organism>
<dbReference type="Gene3D" id="3.30.200.20">
    <property type="entry name" value="Phosphorylase Kinase, domain 1"/>
    <property type="match status" value="1"/>
</dbReference>
<keyword evidence="12 19" id="KW-1133">Transmembrane helix</keyword>
<dbReference type="InterPro" id="IPR000719">
    <property type="entry name" value="Prot_kinase_dom"/>
</dbReference>
<keyword evidence="15" id="KW-0325">Glycoprotein</keyword>
<keyword evidence="7 19" id="KW-0812">Transmembrane</keyword>
<evidence type="ECO:0000256" key="10">
    <source>
        <dbReference type="ARBA" id="ARBA00022777"/>
    </source>
</evidence>
<dbReference type="PROSITE" id="PS00108">
    <property type="entry name" value="PROTEIN_KINASE_ST"/>
    <property type="match status" value="1"/>
</dbReference>
<dbReference type="Pfam" id="PF13947">
    <property type="entry name" value="GUB_WAK_bind"/>
    <property type="match status" value="1"/>
</dbReference>
<evidence type="ECO:0000256" key="9">
    <source>
        <dbReference type="ARBA" id="ARBA00022741"/>
    </source>
</evidence>
<keyword evidence="8 20" id="KW-0732">Signal</keyword>
<dbReference type="InterPro" id="IPR001245">
    <property type="entry name" value="Ser-Thr/Tyr_kinase_cat_dom"/>
</dbReference>
<dbReference type="PROSITE" id="PS00107">
    <property type="entry name" value="PROTEIN_KINASE_ATP"/>
    <property type="match status" value="1"/>
</dbReference>
<sequence length="638" mass="69968">MFPWRLGPCLLVSAVVIAASTMPARMLVAAAACEPERCGNVSVSPPFGIVSGSEENRCAQSGFQVHCTDDVPYLGYYERGFGLQILNIFYNNSSLLVSDVHKLGDFNHSGEKGCHVPKANTATKTGPPFSISSLNRNLIFYNCTRAPSLETVHRAGLAATVCRNNTFVRAGGRYNATGVIAGSYDLPGCNVTAVPVLGATGKVNASHYIELISDGFLLTWRPLTPSAGSGGSTRIKTIFIIVGAVLGAGAIFLFVFFVLHQRKKKKQAIASNEFMRSGSSMTTYSKDLELGGSPHIFTFEELEVATDGFSASRELGDGGFGTVYKGKLKDGRVVAVKRLYKNNYRRVEQFLNEVDILSRLLHQNLVILYGCTSRMSRDLLLVYEFIANGTVADHLHGSRSAERGLTWPLRLNIAIETAEALAYLHAVEIIHRDVKTTNILLDNSFHVKVADFGLSRLFPLEVTHVSTVPQGTPGYVDPVYHQCYKLTDKSDVYSFGVVLVELISSKPAVDMSRSHSEINLANMALNRIQNHEVVQLVDPELGYDTDPETKRTIDRVAEVAFQCLQMERDLRPSIKEVVEILTCVRDGDCRAKSMKKKASQKDDVHLLTEGLQFSPDSVIHRFHSQSTNHSVASNASGL</sequence>
<comment type="catalytic activity">
    <reaction evidence="16">
        <text>L-threonyl-[protein] + ATP = O-phospho-L-threonyl-[protein] + ADP + H(+)</text>
        <dbReference type="Rhea" id="RHEA:46608"/>
        <dbReference type="Rhea" id="RHEA-COMP:11060"/>
        <dbReference type="Rhea" id="RHEA-COMP:11605"/>
        <dbReference type="ChEBI" id="CHEBI:15378"/>
        <dbReference type="ChEBI" id="CHEBI:30013"/>
        <dbReference type="ChEBI" id="CHEBI:30616"/>
        <dbReference type="ChEBI" id="CHEBI:61977"/>
        <dbReference type="ChEBI" id="CHEBI:456216"/>
        <dbReference type="EC" id="2.7.11.1"/>
    </reaction>
</comment>
<dbReference type="InterPro" id="IPR025287">
    <property type="entry name" value="WAK_GUB"/>
</dbReference>
<evidence type="ECO:0000256" key="5">
    <source>
        <dbReference type="ARBA" id="ARBA00022553"/>
    </source>
</evidence>
<dbReference type="Pfam" id="PF07714">
    <property type="entry name" value="PK_Tyr_Ser-Thr"/>
    <property type="match status" value="1"/>
</dbReference>
<evidence type="ECO:0000259" key="21">
    <source>
        <dbReference type="PROSITE" id="PS50011"/>
    </source>
</evidence>
<dbReference type="FunFam" id="1.10.510.10:FF:000161">
    <property type="entry name" value="Wall-associated receptor kinase-like 20"/>
    <property type="match status" value="1"/>
</dbReference>
<evidence type="ECO:0000256" key="2">
    <source>
        <dbReference type="ARBA" id="ARBA00012513"/>
    </source>
</evidence>
<evidence type="ECO:0000256" key="8">
    <source>
        <dbReference type="ARBA" id="ARBA00022729"/>
    </source>
</evidence>
<evidence type="ECO:0000256" key="3">
    <source>
        <dbReference type="ARBA" id="ARBA00022475"/>
    </source>
</evidence>
<comment type="subcellular location">
    <subcellularLocation>
        <location evidence="1">Cell membrane</location>
        <topology evidence="1">Single-pass type I membrane protein</topology>
    </subcellularLocation>
</comment>
<reference evidence="22 23" key="1">
    <citation type="submission" date="2017-09" db="EMBL/GenBank/DDBJ databases">
        <authorList>
            <consortium name="International Durum Wheat Genome Sequencing Consortium (IDWGSC)"/>
            <person name="Milanesi L."/>
        </authorList>
    </citation>
    <scope>NUCLEOTIDE SEQUENCE [LARGE SCALE GENOMIC DNA]</scope>
    <source>
        <strain evidence="23">cv. Svevo</strain>
    </source>
</reference>
<dbReference type="EC" id="2.7.11.1" evidence="2"/>
<dbReference type="InterPro" id="IPR011009">
    <property type="entry name" value="Kinase-like_dom_sf"/>
</dbReference>
<dbReference type="PANTHER" id="PTHR46008">
    <property type="entry name" value="LEAF RUST 10 DISEASE-RESISTANCE LOCUS RECEPTOR-LIKE PROTEIN KINASE-LIKE 1.4"/>
    <property type="match status" value="1"/>
</dbReference>
<dbReference type="Proteomes" id="UP000324705">
    <property type="component" value="Chromosome 3B"/>
</dbReference>
<keyword evidence="11 18" id="KW-0067">ATP-binding</keyword>
<dbReference type="InterPro" id="IPR017441">
    <property type="entry name" value="Protein_kinase_ATP_BS"/>
</dbReference>
<evidence type="ECO:0000256" key="17">
    <source>
        <dbReference type="ARBA" id="ARBA00048679"/>
    </source>
</evidence>
<evidence type="ECO:0000256" key="20">
    <source>
        <dbReference type="SAM" id="SignalP"/>
    </source>
</evidence>
<keyword evidence="6" id="KW-0808">Transferase</keyword>
<keyword evidence="23" id="KW-1185">Reference proteome</keyword>
<evidence type="ECO:0000256" key="6">
    <source>
        <dbReference type="ARBA" id="ARBA00022679"/>
    </source>
</evidence>
<dbReference type="Gene3D" id="1.10.510.10">
    <property type="entry name" value="Transferase(Phosphotransferase) domain 1"/>
    <property type="match status" value="1"/>
</dbReference>
<name>A0A9R1Q7Q2_TRITD</name>
<feature type="binding site" evidence="18">
    <location>
        <position position="337"/>
    </location>
    <ligand>
        <name>ATP</name>
        <dbReference type="ChEBI" id="CHEBI:30616"/>
    </ligand>
</feature>
<dbReference type="GO" id="GO:0005524">
    <property type="term" value="F:ATP binding"/>
    <property type="evidence" value="ECO:0007669"/>
    <property type="project" value="UniProtKB-UniRule"/>
</dbReference>
<feature type="transmembrane region" description="Helical" evidence="19">
    <location>
        <begin position="238"/>
        <end position="259"/>
    </location>
</feature>
<evidence type="ECO:0000256" key="15">
    <source>
        <dbReference type="ARBA" id="ARBA00023180"/>
    </source>
</evidence>
<dbReference type="PROSITE" id="PS50011">
    <property type="entry name" value="PROTEIN_KINASE_DOM"/>
    <property type="match status" value="1"/>
</dbReference>
<dbReference type="PANTHER" id="PTHR46008:SF2">
    <property type="entry name" value="LEAF RUST 10 DISEASE-RESISTANCE LOCUS RECEPTOR-LIKE PROTEIN KINASE-LIKE 1.4"/>
    <property type="match status" value="1"/>
</dbReference>
<dbReference type="GO" id="GO:0030247">
    <property type="term" value="F:polysaccharide binding"/>
    <property type="evidence" value="ECO:0007669"/>
    <property type="project" value="InterPro"/>
</dbReference>
<dbReference type="AlphaFoldDB" id="A0A9R1Q7Q2"/>
<dbReference type="Gramene" id="TRITD3Bv1G012560.14">
    <property type="protein sequence ID" value="TRITD3Bv1G012560.14"/>
    <property type="gene ID" value="TRITD3Bv1G012560"/>
</dbReference>
<accession>A0A9R1Q7Q2</accession>
<comment type="catalytic activity">
    <reaction evidence="17">
        <text>L-seryl-[protein] + ATP = O-phospho-L-seryl-[protein] + ADP + H(+)</text>
        <dbReference type="Rhea" id="RHEA:17989"/>
        <dbReference type="Rhea" id="RHEA-COMP:9863"/>
        <dbReference type="Rhea" id="RHEA-COMP:11604"/>
        <dbReference type="ChEBI" id="CHEBI:15378"/>
        <dbReference type="ChEBI" id="CHEBI:29999"/>
        <dbReference type="ChEBI" id="CHEBI:30616"/>
        <dbReference type="ChEBI" id="CHEBI:83421"/>
        <dbReference type="ChEBI" id="CHEBI:456216"/>
        <dbReference type="EC" id="2.7.11.1"/>
    </reaction>
</comment>
<gene>
    <name evidence="22" type="ORF">TRITD_3Bv1G012560</name>
</gene>
<dbReference type="SUPFAM" id="SSF56112">
    <property type="entry name" value="Protein kinase-like (PK-like)"/>
    <property type="match status" value="1"/>
</dbReference>
<keyword evidence="4" id="KW-0723">Serine/threonine-protein kinase</keyword>
<evidence type="ECO:0000256" key="12">
    <source>
        <dbReference type="ARBA" id="ARBA00022989"/>
    </source>
</evidence>
<feature type="chain" id="PRO_5040164435" description="non-specific serine/threonine protein kinase" evidence="20">
    <location>
        <begin position="20"/>
        <end position="638"/>
    </location>
</feature>
<keyword evidence="9 18" id="KW-0547">Nucleotide-binding</keyword>
<evidence type="ECO:0000256" key="1">
    <source>
        <dbReference type="ARBA" id="ARBA00004251"/>
    </source>
</evidence>
<dbReference type="EMBL" id="LT934116">
    <property type="protein sequence ID" value="VAH71648.1"/>
    <property type="molecule type" value="Genomic_DNA"/>
</dbReference>
<evidence type="ECO:0000256" key="13">
    <source>
        <dbReference type="ARBA" id="ARBA00023136"/>
    </source>
</evidence>
<keyword evidence="10" id="KW-0418">Kinase</keyword>
<keyword evidence="5" id="KW-0597">Phosphoprotein</keyword>